<organism evidence="1">
    <name type="scientific">Anguilla anguilla</name>
    <name type="common">European freshwater eel</name>
    <name type="synonym">Muraena anguilla</name>
    <dbReference type="NCBI Taxonomy" id="7936"/>
    <lineage>
        <taxon>Eukaryota</taxon>
        <taxon>Metazoa</taxon>
        <taxon>Chordata</taxon>
        <taxon>Craniata</taxon>
        <taxon>Vertebrata</taxon>
        <taxon>Euteleostomi</taxon>
        <taxon>Actinopterygii</taxon>
        <taxon>Neopterygii</taxon>
        <taxon>Teleostei</taxon>
        <taxon>Anguilliformes</taxon>
        <taxon>Anguillidae</taxon>
        <taxon>Anguilla</taxon>
    </lineage>
</organism>
<reference evidence="1" key="1">
    <citation type="submission" date="2014-11" db="EMBL/GenBank/DDBJ databases">
        <authorList>
            <person name="Amaro Gonzalez C."/>
        </authorList>
    </citation>
    <scope>NUCLEOTIDE SEQUENCE</scope>
</reference>
<accession>A0A0E9TBI3</accession>
<evidence type="ECO:0000313" key="1">
    <source>
        <dbReference type="EMBL" id="JAH51074.1"/>
    </source>
</evidence>
<name>A0A0E9TBI3_ANGAN</name>
<sequence length="56" mass="6588">MAVNAVGIFDWKQCVTQQLFRAELTRDQFQYLKLTCLSIKFHDFVHVLQSADAIWL</sequence>
<reference evidence="1" key="2">
    <citation type="journal article" date="2015" name="Fish Shellfish Immunol.">
        <title>Early steps in the European eel (Anguilla anguilla)-Vibrio vulnificus interaction in the gills: Role of the RtxA13 toxin.</title>
        <authorList>
            <person name="Callol A."/>
            <person name="Pajuelo D."/>
            <person name="Ebbesson L."/>
            <person name="Teles M."/>
            <person name="MacKenzie S."/>
            <person name="Amaro C."/>
        </authorList>
    </citation>
    <scope>NUCLEOTIDE SEQUENCE</scope>
</reference>
<dbReference type="AlphaFoldDB" id="A0A0E9TBI3"/>
<dbReference type="EMBL" id="GBXM01057503">
    <property type="protein sequence ID" value="JAH51074.1"/>
    <property type="molecule type" value="Transcribed_RNA"/>
</dbReference>
<proteinExistence type="predicted"/>
<protein>
    <submittedName>
        <fullName evidence="1">Uncharacterized protein</fullName>
    </submittedName>
</protein>